<evidence type="ECO:0000313" key="1">
    <source>
        <dbReference type="EMBL" id="MET3694474.1"/>
    </source>
</evidence>
<dbReference type="EMBL" id="JBEPMM010000015">
    <property type="protein sequence ID" value="MET3694474.1"/>
    <property type="molecule type" value="Genomic_DNA"/>
</dbReference>
<evidence type="ECO:0000313" key="2">
    <source>
        <dbReference type="Proteomes" id="UP001549145"/>
    </source>
</evidence>
<dbReference type="RefSeq" id="WP_238280593.1">
    <property type="nucleotide sequence ID" value="NZ_BPQL01000088.1"/>
</dbReference>
<protein>
    <recommendedName>
        <fullName evidence="3">DUF4304 domain-containing protein</fullName>
    </recommendedName>
</protein>
<sequence length="231" mass="26000">MTTARQARTIFRPLADRHGDFAYTGGRELWLAPIHHTVSRVFVDRSYERGVFRIGWSIVPTFVPVPSLSDIIGSCWRHLYPPHEGGSPYWHWSDPVTVEAAWSVIEAEALPLLRSIDTLERWAAFFREAFDIALTGFPGQRLILDIALGDLPAARSSLETLLPHFQGDAEGHTPFYRYMRSLIIPVAEPLLAGDRAALATILHGWEADNIRGTKIEPYWEPTPFPLEDASA</sequence>
<gene>
    <name evidence="1" type="ORF">ABID43_004036</name>
</gene>
<reference evidence="1 2" key="1">
    <citation type="submission" date="2024-06" db="EMBL/GenBank/DDBJ databases">
        <title>Genomic Encyclopedia of Type Strains, Phase IV (KMG-IV): sequencing the most valuable type-strain genomes for metagenomic binning, comparative biology and taxonomic classification.</title>
        <authorList>
            <person name="Goeker M."/>
        </authorList>
    </citation>
    <scope>NUCLEOTIDE SEQUENCE [LARGE SCALE GENOMIC DNA]</scope>
    <source>
        <strain evidence="1 2">DSM 21331</strain>
    </source>
</reference>
<accession>A0ABV2L9E8</accession>
<dbReference type="Proteomes" id="UP001549145">
    <property type="component" value="Unassembled WGS sequence"/>
</dbReference>
<evidence type="ECO:0008006" key="3">
    <source>
        <dbReference type="Google" id="ProtNLM"/>
    </source>
</evidence>
<comment type="caution">
    <text evidence="1">The sequence shown here is derived from an EMBL/GenBank/DDBJ whole genome shotgun (WGS) entry which is preliminary data.</text>
</comment>
<name>A0ABV2L9E8_9HYPH</name>
<organism evidence="1 2">
    <name type="scientific">Methylobacterium goesingense</name>
    <dbReference type="NCBI Taxonomy" id="243690"/>
    <lineage>
        <taxon>Bacteria</taxon>
        <taxon>Pseudomonadati</taxon>
        <taxon>Pseudomonadota</taxon>
        <taxon>Alphaproteobacteria</taxon>
        <taxon>Hyphomicrobiales</taxon>
        <taxon>Methylobacteriaceae</taxon>
        <taxon>Methylobacterium</taxon>
    </lineage>
</organism>
<keyword evidence="2" id="KW-1185">Reference proteome</keyword>
<proteinExistence type="predicted"/>